<evidence type="ECO:0000313" key="2">
    <source>
        <dbReference type="EMBL" id="GAD78209.1"/>
    </source>
</evidence>
<dbReference type="RefSeq" id="WP_021711934.1">
    <property type="nucleotide sequence ID" value="NZ_BATL01000153.1"/>
</dbReference>
<dbReference type="Gene3D" id="3.80.10.10">
    <property type="entry name" value="Ribonuclease Inhibitor"/>
    <property type="match status" value="1"/>
</dbReference>
<organism evidence="2 3">
    <name type="scientific">Vibrio azureus NBRC 104587</name>
    <dbReference type="NCBI Taxonomy" id="1219077"/>
    <lineage>
        <taxon>Bacteria</taxon>
        <taxon>Pseudomonadati</taxon>
        <taxon>Pseudomonadota</taxon>
        <taxon>Gammaproteobacteria</taxon>
        <taxon>Vibrionales</taxon>
        <taxon>Vibrionaceae</taxon>
        <taxon>Vibrio</taxon>
    </lineage>
</organism>
<dbReference type="eggNOG" id="COG2247">
    <property type="taxonomic scope" value="Bacteria"/>
</dbReference>
<proteinExistence type="predicted"/>
<keyword evidence="3" id="KW-1185">Reference proteome</keyword>
<feature type="non-terminal residue" evidence="2">
    <location>
        <position position="145"/>
    </location>
</feature>
<protein>
    <submittedName>
        <fullName evidence="2">Uncharacterized protein</fullName>
    </submittedName>
</protein>
<keyword evidence="1" id="KW-0732">Signal</keyword>
<reference evidence="2 3" key="1">
    <citation type="submission" date="2013-09" db="EMBL/GenBank/DDBJ databases">
        <title>Whole genome shotgun sequence of Vibrio azureus NBRC 104587.</title>
        <authorList>
            <person name="Isaki S."/>
            <person name="Hosoyama A."/>
            <person name="Numata M."/>
            <person name="Hashimoto M."/>
            <person name="Hosoyama Y."/>
            <person name="Tsuchikane K."/>
            <person name="Noguchi M."/>
            <person name="Hirakata S."/>
            <person name="Ichikawa N."/>
            <person name="Ohji S."/>
            <person name="Yamazoe A."/>
            <person name="Fujita N."/>
        </authorList>
    </citation>
    <scope>NUCLEOTIDE SEQUENCE [LARGE SCALE GENOMIC DNA]</scope>
    <source>
        <strain evidence="2 3">NBRC 104587</strain>
    </source>
</reference>
<name>U3CA37_9VIBR</name>
<feature type="signal peptide" evidence="1">
    <location>
        <begin position="1"/>
        <end position="25"/>
    </location>
</feature>
<sequence length="145" mass="15676">MIKSKAPIVLLASIVVAVGSNCSYAEKIVEDGRISVNPTPKTPERSTKSMMLTLAMVDFDKKTGMINRYSASYPSIIIPKVLDGVTVKEIGEWAFYGNNLTSVTIPDSVTTIGYGAFAENNLTSVTIPDSVTTIGEWAFYSNKLT</sequence>
<accession>U3CA37</accession>
<dbReference type="EMBL" id="BATL01000153">
    <property type="protein sequence ID" value="GAD78209.1"/>
    <property type="molecule type" value="Genomic_DNA"/>
</dbReference>
<dbReference type="InterPro" id="IPR032675">
    <property type="entry name" value="LRR_dom_sf"/>
</dbReference>
<dbReference type="AlphaFoldDB" id="U3CA37"/>
<gene>
    <name evidence="2" type="ORF">VAZ01S_153_00020</name>
</gene>
<dbReference type="InterPro" id="IPR026906">
    <property type="entry name" value="LRR_5"/>
</dbReference>
<comment type="caution">
    <text evidence="2">The sequence shown here is derived from an EMBL/GenBank/DDBJ whole genome shotgun (WGS) entry which is preliminary data.</text>
</comment>
<evidence type="ECO:0000313" key="3">
    <source>
        <dbReference type="Proteomes" id="UP000016567"/>
    </source>
</evidence>
<dbReference type="InterPro" id="IPR053139">
    <property type="entry name" value="Surface_bspA-like"/>
</dbReference>
<dbReference type="PANTHER" id="PTHR45661:SF3">
    <property type="entry name" value="IG-LIKE DOMAIN-CONTAINING PROTEIN"/>
    <property type="match status" value="1"/>
</dbReference>
<dbReference type="Pfam" id="PF13306">
    <property type="entry name" value="LRR_5"/>
    <property type="match status" value="1"/>
</dbReference>
<feature type="chain" id="PRO_5004640923" evidence="1">
    <location>
        <begin position="26"/>
        <end position="145"/>
    </location>
</feature>
<dbReference type="PANTHER" id="PTHR45661">
    <property type="entry name" value="SURFACE ANTIGEN"/>
    <property type="match status" value="1"/>
</dbReference>
<evidence type="ECO:0000256" key="1">
    <source>
        <dbReference type="SAM" id="SignalP"/>
    </source>
</evidence>
<dbReference type="Proteomes" id="UP000016567">
    <property type="component" value="Unassembled WGS sequence"/>
</dbReference>